<feature type="transmembrane region" description="Helical" evidence="2">
    <location>
        <begin position="89"/>
        <end position="107"/>
    </location>
</feature>
<feature type="compositionally biased region" description="Polar residues" evidence="1">
    <location>
        <begin position="208"/>
        <end position="218"/>
    </location>
</feature>
<organism evidence="3">
    <name type="scientific">Minutocellus polymorphus</name>
    <dbReference type="NCBI Taxonomy" id="265543"/>
    <lineage>
        <taxon>Eukaryota</taxon>
        <taxon>Sar</taxon>
        <taxon>Stramenopiles</taxon>
        <taxon>Ochrophyta</taxon>
        <taxon>Bacillariophyta</taxon>
        <taxon>Mediophyceae</taxon>
        <taxon>Cymatosirophycidae</taxon>
        <taxon>Cymatosirales</taxon>
        <taxon>Cymatosiraceae</taxon>
        <taxon>Minutocellus</taxon>
    </lineage>
</organism>
<feature type="region of interest" description="Disordered" evidence="1">
    <location>
        <begin position="197"/>
        <end position="220"/>
    </location>
</feature>
<accession>A0A7S0AL79</accession>
<keyword evidence="2" id="KW-0812">Transmembrane</keyword>
<keyword evidence="2" id="KW-1133">Transmembrane helix</keyword>
<evidence type="ECO:0000313" key="3">
    <source>
        <dbReference type="EMBL" id="CAD8367290.1"/>
    </source>
</evidence>
<feature type="transmembrane region" description="Helical" evidence="2">
    <location>
        <begin position="119"/>
        <end position="139"/>
    </location>
</feature>
<dbReference type="EMBL" id="HBEJ01007394">
    <property type="protein sequence ID" value="CAD8367290.1"/>
    <property type="molecule type" value="Transcribed_RNA"/>
</dbReference>
<name>A0A7S0AL79_9STRA</name>
<evidence type="ECO:0000256" key="2">
    <source>
        <dbReference type="SAM" id="Phobius"/>
    </source>
</evidence>
<keyword evidence="2" id="KW-0472">Membrane</keyword>
<reference evidence="3" key="1">
    <citation type="submission" date="2021-01" db="EMBL/GenBank/DDBJ databases">
        <authorList>
            <person name="Corre E."/>
            <person name="Pelletier E."/>
            <person name="Niang G."/>
            <person name="Scheremetjew M."/>
            <person name="Finn R."/>
            <person name="Kale V."/>
            <person name="Holt S."/>
            <person name="Cochrane G."/>
            <person name="Meng A."/>
            <person name="Brown T."/>
            <person name="Cohen L."/>
        </authorList>
    </citation>
    <scope>NUCLEOTIDE SEQUENCE</scope>
    <source>
        <strain evidence="3">CCMP3303</strain>
    </source>
</reference>
<proteinExistence type="predicted"/>
<evidence type="ECO:0000256" key="1">
    <source>
        <dbReference type="SAM" id="MobiDB-lite"/>
    </source>
</evidence>
<sequence>MGWRENKQTLIPVLLSSSAFVLTLLSVTWCEYISFTEKATGYKALYGIWYYSSTGLEESPLTGGTQIATRCVINPDNIWTDGQWKTAKSFSIICPVIGGVACFWVWLSQCFHSRGTWKCLGTTFLFCSLFSGLTLLYLGSNACSDNPILASQLGSIQNGNVAEFTDSCTMHWGAKCNIAATILWFLAGVSMFKIEAPTQPPRPPPEAQSVTYQKTTQADGTEVVTKDVVKGVAVAKEQP</sequence>
<protein>
    <submittedName>
        <fullName evidence="3">Uncharacterized protein</fullName>
    </submittedName>
</protein>
<gene>
    <name evidence="3" type="ORF">MPOL1434_LOCUS4353</name>
</gene>
<dbReference type="AlphaFoldDB" id="A0A7S0AL79"/>